<accession>A0A5K3FNP1</accession>
<evidence type="ECO:0000313" key="1">
    <source>
        <dbReference type="WBParaSite" id="MCU_009786-RA"/>
    </source>
</evidence>
<dbReference type="WBParaSite" id="MCU_009786-RA">
    <property type="protein sequence ID" value="MCU_009786-RA"/>
    <property type="gene ID" value="MCU_009786"/>
</dbReference>
<protein>
    <submittedName>
        <fullName evidence="1">Uncharacterized protein</fullName>
    </submittedName>
</protein>
<name>A0A5K3FNP1_MESCO</name>
<reference evidence="1" key="1">
    <citation type="submission" date="2019-11" db="UniProtKB">
        <authorList>
            <consortium name="WormBaseParasite"/>
        </authorList>
    </citation>
    <scope>IDENTIFICATION</scope>
</reference>
<dbReference type="AlphaFoldDB" id="A0A5K3FNP1"/>
<sequence>MRSLRLRHRVPPCRSMAPGTRILKSSFIRTDIYLGLSSRLGLGVSSFMTHTSEA</sequence>
<organism evidence="1">
    <name type="scientific">Mesocestoides corti</name>
    <name type="common">Flatworm</name>
    <dbReference type="NCBI Taxonomy" id="53468"/>
    <lineage>
        <taxon>Eukaryota</taxon>
        <taxon>Metazoa</taxon>
        <taxon>Spiralia</taxon>
        <taxon>Lophotrochozoa</taxon>
        <taxon>Platyhelminthes</taxon>
        <taxon>Cestoda</taxon>
        <taxon>Eucestoda</taxon>
        <taxon>Cyclophyllidea</taxon>
        <taxon>Mesocestoididae</taxon>
        <taxon>Mesocestoides</taxon>
    </lineage>
</organism>
<proteinExistence type="predicted"/>